<dbReference type="NCBIfam" id="TIGR00278">
    <property type="entry name" value="membrane protein insertion efficiency factor YidD"/>
    <property type="match status" value="1"/>
</dbReference>
<dbReference type="RefSeq" id="WP_148698836.1">
    <property type="nucleotide sequence ID" value="NZ_CP017834.1"/>
</dbReference>
<dbReference type="EMBL" id="CP017834">
    <property type="protein sequence ID" value="APJ03961.1"/>
    <property type="molecule type" value="Genomic_DNA"/>
</dbReference>
<comment type="function">
    <text evidence="1">Could be involved in insertion of integral membrane proteins into the membrane.</text>
</comment>
<dbReference type="PANTHER" id="PTHR33383:SF1">
    <property type="entry name" value="MEMBRANE PROTEIN INSERTION EFFICIENCY FACTOR-RELATED"/>
    <property type="match status" value="1"/>
</dbReference>
<reference evidence="2 3" key="1">
    <citation type="submission" date="2016-10" db="EMBL/GenBank/DDBJ databases">
        <title>Silvanigrella aquatica sp. nov., isolated from a freshwater lake located in the Black Forest, Germany, description of Silvanigrellaceae fam. nov., Silvanigrellales ord. nov., reclassification of the order Bdellovibrionales in the class Oligoflexia, reclassification of the families Bacteriovoracaceae and Halobacteriovoraceae in the new order Bacteriovoracales ord. nov., and reclassification of the family Pseudobacteriovoracaceae in the order Oligoflexiales.</title>
        <authorList>
            <person name="Hahn M.W."/>
            <person name="Schmidt J."/>
            <person name="Koll U."/>
            <person name="Rohde M."/>
            <person name="Verbag S."/>
            <person name="Pitt A."/>
            <person name="Nakai R."/>
            <person name="Naganuma T."/>
            <person name="Lang E."/>
        </authorList>
    </citation>
    <scope>NUCLEOTIDE SEQUENCE [LARGE SCALE GENOMIC DNA]</scope>
    <source>
        <strain evidence="2 3">MWH-Nonnen-W8red</strain>
    </source>
</reference>
<dbReference type="STRING" id="1915309.AXG55_08595"/>
<evidence type="ECO:0000313" key="2">
    <source>
        <dbReference type="EMBL" id="APJ03961.1"/>
    </source>
</evidence>
<keyword evidence="1" id="KW-0472">Membrane</keyword>
<dbReference type="OrthoDB" id="5295935at2"/>
<comment type="subcellular location">
    <subcellularLocation>
        <location evidence="1">Cell membrane</location>
        <topology evidence="1">Peripheral membrane protein</topology>
        <orientation evidence="1">Cytoplasmic side</orientation>
    </subcellularLocation>
</comment>
<dbReference type="AlphaFoldDB" id="A0A1L4D189"/>
<evidence type="ECO:0000313" key="3">
    <source>
        <dbReference type="Proteomes" id="UP000184731"/>
    </source>
</evidence>
<accession>A0A1L4D189</accession>
<keyword evidence="1" id="KW-1003">Cell membrane</keyword>
<comment type="similarity">
    <text evidence="1">Belongs to the UPF0161 family.</text>
</comment>
<dbReference type="HAMAP" id="MF_00386">
    <property type="entry name" value="UPF0161_YidD"/>
    <property type="match status" value="1"/>
</dbReference>
<name>A0A1L4D189_9BACT</name>
<protein>
    <recommendedName>
        <fullName evidence="1">Putative membrane protein insertion efficiency factor</fullName>
    </recommendedName>
</protein>
<gene>
    <name evidence="2" type="ORF">AXG55_08595</name>
</gene>
<dbReference type="PANTHER" id="PTHR33383">
    <property type="entry name" value="MEMBRANE PROTEIN INSERTION EFFICIENCY FACTOR-RELATED"/>
    <property type="match status" value="1"/>
</dbReference>
<sequence>MILKKLNKYVVLLAVFLIKVYKQCISPALGPRCRFYPSCSQYSLEVFQKYGAAKGFGKMAVRICKCHPFHRGGVDLP</sequence>
<dbReference type="GO" id="GO:0005886">
    <property type="term" value="C:plasma membrane"/>
    <property type="evidence" value="ECO:0007669"/>
    <property type="project" value="UniProtKB-SubCell"/>
</dbReference>
<evidence type="ECO:0000256" key="1">
    <source>
        <dbReference type="HAMAP-Rule" id="MF_00386"/>
    </source>
</evidence>
<organism evidence="2 3">
    <name type="scientific">Silvanigrella aquatica</name>
    <dbReference type="NCBI Taxonomy" id="1915309"/>
    <lineage>
        <taxon>Bacteria</taxon>
        <taxon>Pseudomonadati</taxon>
        <taxon>Bdellovibrionota</taxon>
        <taxon>Oligoflexia</taxon>
        <taxon>Silvanigrellales</taxon>
        <taxon>Silvanigrellaceae</taxon>
        <taxon>Silvanigrella</taxon>
    </lineage>
</organism>
<proteinExistence type="inferred from homology"/>
<dbReference type="KEGG" id="saqi:AXG55_08595"/>
<dbReference type="Pfam" id="PF01809">
    <property type="entry name" value="YidD"/>
    <property type="match status" value="1"/>
</dbReference>
<dbReference type="Proteomes" id="UP000184731">
    <property type="component" value="Chromosome"/>
</dbReference>
<dbReference type="SMART" id="SM01234">
    <property type="entry name" value="Haemolytic"/>
    <property type="match status" value="1"/>
</dbReference>
<keyword evidence="3" id="KW-1185">Reference proteome</keyword>
<dbReference type="InterPro" id="IPR002696">
    <property type="entry name" value="Membr_insert_effic_factor_YidD"/>
</dbReference>